<dbReference type="PROSITE" id="PS00086">
    <property type="entry name" value="CYTOCHROME_P450"/>
    <property type="match status" value="1"/>
</dbReference>
<dbReference type="InterPro" id="IPR002403">
    <property type="entry name" value="Cyt_P450_E_grp-IV"/>
</dbReference>
<dbReference type="Proteomes" id="UP001295740">
    <property type="component" value="Unassembled WGS sequence"/>
</dbReference>
<evidence type="ECO:0000256" key="6">
    <source>
        <dbReference type="ARBA" id="ARBA00023033"/>
    </source>
</evidence>
<gene>
    <name evidence="9" type="ORF">KHLLAP_LOCUS1149</name>
</gene>
<dbReference type="PRINTS" id="PR00385">
    <property type="entry name" value="P450"/>
</dbReference>
<evidence type="ECO:0000256" key="4">
    <source>
        <dbReference type="ARBA" id="ARBA00022723"/>
    </source>
</evidence>
<dbReference type="InterPro" id="IPR036396">
    <property type="entry name" value="Cyt_P450_sf"/>
</dbReference>
<protein>
    <submittedName>
        <fullName evidence="9">Uu.00g035340.m01.CDS01</fullName>
    </submittedName>
</protein>
<proteinExistence type="inferred from homology"/>
<keyword evidence="8" id="KW-0560">Oxidoreductase</keyword>
<evidence type="ECO:0000256" key="3">
    <source>
        <dbReference type="ARBA" id="ARBA00022617"/>
    </source>
</evidence>
<comment type="similarity">
    <text evidence="2 8">Belongs to the cytochrome P450 family.</text>
</comment>
<evidence type="ECO:0000313" key="9">
    <source>
        <dbReference type="EMBL" id="CAJ2500681.1"/>
    </source>
</evidence>
<evidence type="ECO:0000256" key="8">
    <source>
        <dbReference type="RuleBase" id="RU000461"/>
    </source>
</evidence>
<evidence type="ECO:0000256" key="2">
    <source>
        <dbReference type="ARBA" id="ARBA00010617"/>
    </source>
</evidence>
<dbReference type="CDD" id="cd11062">
    <property type="entry name" value="CYP58-like"/>
    <property type="match status" value="1"/>
</dbReference>
<keyword evidence="10" id="KW-1185">Reference proteome</keyword>
<dbReference type="PANTHER" id="PTHR24305:SF166">
    <property type="entry name" value="CYTOCHROME P450 12A4, MITOCHONDRIAL-RELATED"/>
    <property type="match status" value="1"/>
</dbReference>
<dbReference type="InterPro" id="IPR050121">
    <property type="entry name" value="Cytochrome_P450_monoxygenase"/>
</dbReference>
<comment type="cofactor">
    <cofactor evidence="1 7">
        <name>heme</name>
        <dbReference type="ChEBI" id="CHEBI:30413"/>
    </cofactor>
</comment>
<dbReference type="GO" id="GO:0005506">
    <property type="term" value="F:iron ion binding"/>
    <property type="evidence" value="ECO:0007669"/>
    <property type="project" value="InterPro"/>
</dbReference>
<accession>A0AAI8VA89</accession>
<dbReference type="AlphaFoldDB" id="A0AAI8VA89"/>
<evidence type="ECO:0000256" key="7">
    <source>
        <dbReference type="PIRSR" id="PIRSR602403-1"/>
    </source>
</evidence>
<dbReference type="InterPro" id="IPR001128">
    <property type="entry name" value="Cyt_P450"/>
</dbReference>
<keyword evidence="6 8" id="KW-0503">Monooxygenase</keyword>
<dbReference type="GO" id="GO:0016705">
    <property type="term" value="F:oxidoreductase activity, acting on paired donors, with incorporation or reduction of molecular oxygen"/>
    <property type="evidence" value="ECO:0007669"/>
    <property type="project" value="InterPro"/>
</dbReference>
<dbReference type="PANTHER" id="PTHR24305">
    <property type="entry name" value="CYTOCHROME P450"/>
    <property type="match status" value="1"/>
</dbReference>
<dbReference type="PRINTS" id="PR00465">
    <property type="entry name" value="EP450IV"/>
</dbReference>
<keyword evidence="5 7" id="KW-0408">Iron</keyword>
<keyword evidence="3 7" id="KW-0349">Heme</keyword>
<dbReference type="SUPFAM" id="SSF48264">
    <property type="entry name" value="Cytochrome P450"/>
    <property type="match status" value="1"/>
</dbReference>
<reference evidence="9" key="1">
    <citation type="submission" date="2023-10" db="EMBL/GenBank/DDBJ databases">
        <authorList>
            <person name="Hackl T."/>
        </authorList>
    </citation>
    <scope>NUCLEOTIDE SEQUENCE</scope>
</reference>
<keyword evidence="4 7" id="KW-0479">Metal-binding</keyword>
<comment type="caution">
    <text evidence="9">The sequence shown here is derived from an EMBL/GenBank/DDBJ whole genome shotgun (WGS) entry which is preliminary data.</text>
</comment>
<dbReference type="InterPro" id="IPR017972">
    <property type="entry name" value="Cyt_P450_CS"/>
</dbReference>
<name>A0AAI8VA89_9PEZI</name>
<feature type="binding site" description="axial binding residue" evidence="7">
    <location>
        <position position="289"/>
    </location>
    <ligand>
        <name>heme</name>
        <dbReference type="ChEBI" id="CHEBI:30413"/>
    </ligand>
    <ligandPart>
        <name>Fe</name>
        <dbReference type="ChEBI" id="CHEBI:18248"/>
    </ligandPart>
</feature>
<sequence length="347" mass="38974">MSRCKGTGEFVQLDDTFAAYTRDIIAAICYEDEAPMVEDAGKSAEWHNMTMNLVYQQPVAVHLPFLMKLVRILPDAILKLYPAGGTCARLRSNAIDHIETAKKQNRGMEAALKDVRSSMLRHMLLDKDLPQSEKSTDRLAQELMNVVGAGGSTPGTALTITTYHILSNPRVENKLRQELAGLTVNFPTEVPQLTDLERLPYLQACLKEGLRMGPGAIRRTPRCFPDDDVVYKDYVIPKNTPIGIATYYMHNDPEVFPEPFEFRPERWLADDISLLKRNWVPFSRGARGCAGINLAMSELSLGISTLFRADGPKLRLYETERRDIQPCYDRIIGVPAPDARGLRVTVH</sequence>
<dbReference type="Pfam" id="PF00067">
    <property type="entry name" value="p450"/>
    <property type="match status" value="1"/>
</dbReference>
<dbReference type="GO" id="GO:0020037">
    <property type="term" value="F:heme binding"/>
    <property type="evidence" value="ECO:0007669"/>
    <property type="project" value="InterPro"/>
</dbReference>
<evidence type="ECO:0000256" key="5">
    <source>
        <dbReference type="ARBA" id="ARBA00023004"/>
    </source>
</evidence>
<organism evidence="9 10">
    <name type="scientific">Anthostomella pinea</name>
    <dbReference type="NCBI Taxonomy" id="933095"/>
    <lineage>
        <taxon>Eukaryota</taxon>
        <taxon>Fungi</taxon>
        <taxon>Dikarya</taxon>
        <taxon>Ascomycota</taxon>
        <taxon>Pezizomycotina</taxon>
        <taxon>Sordariomycetes</taxon>
        <taxon>Xylariomycetidae</taxon>
        <taxon>Xylariales</taxon>
        <taxon>Xylariaceae</taxon>
        <taxon>Anthostomella</taxon>
    </lineage>
</organism>
<dbReference type="Gene3D" id="1.10.630.10">
    <property type="entry name" value="Cytochrome P450"/>
    <property type="match status" value="1"/>
</dbReference>
<evidence type="ECO:0000256" key="1">
    <source>
        <dbReference type="ARBA" id="ARBA00001971"/>
    </source>
</evidence>
<dbReference type="GO" id="GO:0004497">
    <property type="term" value="F:monooxygenase activity"/>
    <property type="evidence" value="ECO:0007669"/>
    <property type="project" value="UniProtKB-KW"/>
</dbReference>
<dbReference type="EMBL" id="CAUWAG010000003">
    <property type="protein sequence ID" value="CAJ2500681.1"/>
    <property type="molecule type" value="Genomic_DNA"/>
</dbReference>
<evidence type="ECO:0000313" key="10">
    <source>
        <dbReference type="Proteomes" id="UP001295740"/>
    </source>
</evidence>